<accession>A0A444I2I1</accession>
<evidence type="ECO:0000313" key="1">
    <source>
        <dbReference type="EMBL" id="RWX31522.1"/>
    </source>
</evidence>
<proteinExistence type="predicted"/>
<protein>
    <submittedName>
        <fullName evidence="1">Uncharacterized protein</fullName>
    </submittedName>
</protein>
<name>A0A444I2I1_RHILE</name>
<organism evidence="1 2">
    <name type="scientific">Rhizobium leguminosarum</name>
    <dbReference type="NCBI Taxonomy" id="384"/>
    <lineage>
        <taxon>Bacteria</taxon>
        <taxon>Pseudomonadati</taxon>
        <taxon>Pseudomonadota</taxon>
        <taxon>Alphaproteobacteria</taxon>
        <taxon>Hyphomicrobiales</taxon>
        <taxon>Rhizobiaceae</taxon>
        <taxon>Rhizobium/Agrobacterium group</taxon>
        <taxon>Rhizobium</taxon>
    </lineage>
</organism>
<sequence length="144" mass="16485">MNNLEKDDLFEVWLIHMDDAIQNLINSLPNELGSRLDYSPESLDSLEAWLLEKYSSVQDALSEQSNTIIDGASRYVGETLRKNLGGTWFINNTDEKLLYFGVPQLQNMRGQRIQISPLAMVTTSLDRRRGSYLRMILTNMANRA</sequence>
<dbReference type="RefSeq" id="WP_128410644.1">
    <property type="nucleotide sequence ID" value="NZ_SBHX01000030.1"/>
</dbReference>
<dbReference type="Proteomes" id="UP000283817">
    <property type="component" value="Unassembled WGS sequence"/>
</dbReference>
<gene>
    <name evidence="1" type="ORF">EHI47_12840</name>
</gene>
<dbReference type="AlphaFoldDB" id="A0A444I2I1"/>
<evidence type="ECO:0000313" key="2">
    <source>
        <dbReference type="Proteomes" id="UP000283817"/>
    </source>
</evidence>
<reference evidence="1 2" key="1">
    <citation type="submission" date="2019-01" db="EMBL/GenBank/DDBJ databases">
        <title>RHIZO-ID as a novel technology for direct rhizobia identification.</title>
        <authorList>
            <person name="De Meyer S.E."/>
        </authorList>
    </citation>
    <scope>NUCLEOTIDE SEQUENCE [LARGE SCALE GENOMIC DNA]</scope>
    <source>
        <strain evidence="1 2">WSM448</strain>
    </source>
</reference>
<comment type="caution">
    <text evidence="1">The sequence shown here is derived from an EMBL/GenBank/DDBJ whole genome shotgun (WGS) entry which is preliminary data.</text>
</comment>
<dbReference type="EMBL" id="SBHX01000030">
    <property type="protein sequence ID" value="RWX31522.1"/>
    <property type="molecule type" value="Genomic_DNA"/>
</dbReference>